<dbReference type="InterPro" id="IPR036397">
    <property type="entry name" value="RNaseH_sf"/>
</dbReference>
<evidence type="ECO:0000256" key="1">
    <source>
        <dbReference type="PROSITE-ProRule" id="PRU00047"/>
    </source>
</evidence>
<dbReference type="InterPro" id="IPR002156">
    <property type="entry name" value="RNaseH_domain"/>
</dbReference>
<keyword evidence="1" id="KW-0479">Metal-binding</keyword>
<dbReference type="InterPro" id="IPR025836">
    <property type="entry name" value="Zn_knuckle_CX2CX4HX4C"/>
</dbReference>
<dbReference type="PANTHER" id="PTHR47074:SF48">
    <property type="entry name" value="POLYNUCLEOTIDYL TRANSFERASE, RIBONUCLEASE H-LIKE SUPERFAMILY PROTEIN"/>
    <property type="match status" value="1"/>
</dbReference>
<dbReference type="Proteomes" id="UP000324897">
    <property type="component" value="Chromosome 5"/>
</dbReference>
<feature type="non-terminal residue" evidence="4">
    <location>
        <position position="1"/>
    </location>
</feature>
<evidence type="ECO:0000313" key="5">
    <source>
        <dbReference type="Proteomes" id="UP000324897"/>
    </source>
</evidence>
<dbReference type="SUPFAM" id="SSF53098">
    <property type="entry name" value="Ribonuclease H-like"/>
    <property type="match status" value="1"/>
</dbReference>
<comment type="caution">
    <text evidence="4">The sequence shown here is derived from an EMBL/GenBank/DDBJ whole genome shotgun (WGS) entry which is preliminary data.</text>
</comment>
<dbReference type="Gramene" id="TVU45877">
    <property type="protein sequence ID" value="TVU45877"/>
    <property type="gene ID" value="EJB05_05384"/>
</dbReference>
<keyword evidence="1" id="KW-0863">Zinc-finger</keyword>
<dbReference type="OrthoDB" id="972196at2759"/>
<organism evidence="4 5">
    <name type="scientific">Eragrostis curvula</name>
    <name type="common">weeping love grass</name>
    <dbReference type="NCBI Taxonomy" id="38414"/>
    <lineage>
        <taxon>Eukaryota</taxon>
        <taxon>Viridiplantae</taxon>
        <taxon>Streptophyta</taxon>
        <taxon>Embryophyta</taxon>
        <taxon>Tracheophyta</taxon>
        <taxon>Spermatophyta</taxon>
        <taxon>Magnoliopsida</taxon>
        <taxon>Liliopsida</taxon>
        <taxon>Poales</taxon>
        <taxon>Poaceae</taxon>
        <taxon>PACMAD clade</taxon>
        <taxon>Chloridoideae</taxon>
        <taxon>Eragrostideae</taxon>
        <taxon>Eragrostidinae</taxon>
        <taxon>Eragrostis</taxon>
    </lineage>
</organism>
<feature type="domain" description="CCHC-type" evidence="3">
    <location>
        <begin position="278"/>
        <end position="293"/>
    </location>
</feature>
<dbReference type="PROSITE" id="PS50158">
    <property type="entry name" value="ZF_CCHC"/>
    <property type="match status" value="1"/>
</dbReference>
<evidence type="ECO:0000313" key="4">
    <source>
        <dbReference type="EMBL" id="TVU45877.1"/>
    </source>
</evidence>
<accession>A0A5J9WD96</accession>
<dbReference type="Pfam" id="PF14392">
    <property type="entry name" value="zf-CCHC_4"/>
    <property type="match status" value="1"/>
</dbReference>
<feature type="region of interest" description="Disordered" evidence="2">
    <location>
        <begin position="408"/>
        <end position="427"/>
    </location>
</feature>
<dbReference type="InterPro" id="IPR044730">
    <property type="entry name" value="RNase_H-like_dom_plant"/>
</dbReference>
<name>A0A5J9WD96_9POAL</name>
<protein>
    <recommendedName>
        <fullName evidence="3">CCHC-type domain-containing protein</fullName>
    </recommendedName>
</protein>
<dbReference type="SMART" id="SM00343">
    <property type="entry name" value="ZnF_C2HC"/>
    <property type="match status" value="1"/>
</dbReference>
<dbReference type="GO" id="GO:0008270">
    <property type="term" value="F:zinc ion binding"/>
    <property type="evidence" value="ECO:0007669"/>
    <property type="project" value="UniProtKB-KW"/>
</dbReference>
<dbReference type="InterPro" id="IPR036875">
    <property type="entry name" value="Znf_CCHC_sf"/>
</dbReference>
<reference evidence="4 5" key="1">
    <citation type="journal article" date="2019" name="Sci. Rep.">
        <title>A high-quality genome of Eragrostis curvula grass provides insights into Poaceae evolution and supports new strategies to enhance forage quality.</title>
        <authorList>
            <person name="Carballo J."/>
            <person name="Santos B.A.C.M."/>
            <person name="Zappacosta D."/>
            <person name="Garbus I."/>
            <person name="Selva J.P."/>
            <person name="Gallo C.A."/>
            <person name="Diaz A."/>
            <person name="Albertini E."/>
            <person name="Caccamo M."/>
            <person name="Echenique V."/>
        </authorList>
    </citation>
    <scope>NUCLEOTIDE SEQUENCE [LARGE SCALE GENOMIC DNA]</scope>
    <source>
        <strain evidence="5">cv. Victoria</strain>
        <tissue evidence="4">Leaf</tissue>
    </source>
</reference>
<feature type="region of interest" description="Disordered" evidence="2">
    <location>
        <begin position="477"/>
        <end position="500"/>
    </location>
</feature>
<dbReference type="InterPro" id="IPR001878">
    <property type="entry name" value="Znf_CCHC"/>
</dbReference>
<dbReference type="EMBL" id="RWGY01000004">
    <property type="protein sequence ID" value="TVU45877.1"/>
    <property type="molecule type" value="Genomic_DNA"/>
</dbReference>
<dbReference type="GO" id="GO:0004523">
    <property type="term" value="F:RNA-DNA hybrid ribonuclease activity"/>
    <property type="evidence" value="ECO:0007669"/>
    <property type="project" value="InterPro"/>
</dbReference>
<dbReference type="Gene3D" id="3.30.420.10">
    <property type="entry name" value="Ribonuclease H-like superfamily/Ribonuclease H"/>
    <property type="match status" value="1"/>
</dbReference>
<dbReference type="SUPFAM" id="SSF57756">
    <property type="entry name" value="Retrovirus zinc finger-like domains"/>
    <property type="match status" value="1"/>
</dbReference>
<dbReference type="Pfam" id="PF13456">
    <property type="entry name" value="RVT_3"/>
    <property type="match status" value="1"/>
</dbReference>
<dbReference type="InterPro" id="IPR052929">
    <property type="entry name" value="RNase_H-like_EbsB-rel"/>
</dbReference>
<feature type="region of interest" description="Disordered" evidence="2">
    <location>
        <begin position="1"/>
        <end position="72"/>
    </location>
</feature>
<keyword evidence="5" id="KW-1185">Reference proteome</keyword>
<dbReference type="AlphaFoldDB" id="A0A5J9WD96"/>
<sequence>MDPTKAMATTGVLGADGDGQGGPEVTAALPLATRAGSSRHAPPNDGERQSNLKGTSADTTGDREGTRPHPSLEGVAGAMVVFQEPHDKAGGGEDDDVIDLDDDELEEDANPRWLTIGRFYSSKRFNLKGLFDDLSGPWGLSDATPARPLDDNLFLIEFGSSEERDFVCNGGPWIHKNDAVIVKAYDGLRRPSDVKIESIALWVRIYDIPETKMMTGYARKLGEKLGEILEVGGAVRDFLRVRVDFPLEKALKPEFKIRDSLYGVLTLKIKYEKVPHFCFICGRIGHTKRECPDEGLVPEVNYGEELRCSPLKRAARQFFIPASTPGPKRALNYSGEQRARALAASTSRTSNRSRVPNVGRAGQPADGARATPVGSVHGADNDVDLAQINKEVTSALVTGVQGIAVDSPLGNANMEDQDDGSKQKVSWSGNYDLTSVSSLSEGERTHVRSWKPAPKILGSISDLANNGMDIDAKVNQVKAERSDENSIEETAPKRSKKSADASSPVLMDNCEICGALVEDVFHVILVCPHAVALRHAMEEFWDLPLQDDLKDLGPEWLLLLVDKYPADVMCNFLMLIWRVWSIRNDVVMAGKKISIEGSVIFLRRYMESLLLARQQTIVTDAKGKQEVQPYCCARRTQAKEAKRWIPPRTGWLKINVDGAFNPTLGTAGLGVIIRDERGLPLLIAWRALFNCRDVEHAEALACLDGVRLAARWLDRSMVLESDSASLVSKVNDVKLDRSAVAPLVEDIKLEGRALQELEVCKIGREQNKVAHTLAQHACRFRESRVSFSGVPDCVQVLVSTELVSDSICNSLG</sequence>
<evidence type="ECO:0000259" key="3">
    <source>
        <dbReference type="PROSITE" id="PS50158"/>
    </source>
</evidence>
<gene>
    <name evidence="4" type="ORF">EJB05_05384</name>
</gene>
<feature type="region of interest" description="Disordered" evidence="2">
    <location>
        <begin position="343"/>
        <end position="369"/>
    </location>
</feature>
<keyword evidence="1" id="KW-0862">Zinc</keyword>
<proteinExistence type="predicted"/>
<feature type="compositionally biased region" description="Low complexity" evidence="2">
    <location>
        <begin position="343"/>
        <end position="354"/>
    </location>
</feature>
<dbReference type="InterPro" id="IPR012337">
    <property type="entry name" value="RNaseH-like_sf"/>
</dbReference>
<dbReference type="GO" id="GO:0003676">
    <property type="term" value="F:nucleic acid binding"/>
    <property type="evidence" value="ECO:0007669"/>
    <property type="project" value="InterPro"/>
</dbReference>
<dbReference type="CDD" id="cd06222">
    <property type="entry name" value="RNase_H_like"/>
    <property type="match status" value="1"/>
</dbReference>
<dbReference type="PANTHER" id="PTHR47074">
    <property type="entry name" value="BNAC02G40300D PROTEIN"/>
    <property type="match status" value="1"/>
</dbReference>
<evidence type="ECO:0000256" key="2">
    <source>
        <dbReference type="SAM" id="MobiDB-lite"/>
    </source>
</evidence>